<dbReference type="GO" id="GO:0016616">
    <property type="term" value="F:oxidoreductase activity, acting on the CH-OH group of donors, NAD or NADP as acceptor"/>
    <property type="evidence" value="ECO:0007669"/>
    <property type="project" value="TreeGrafter"/>
</dbReference>
<evidence type="ECO:0000256" key="1">
    <source>
        <dbReference type="ARBA" id="ARBA00006484"/>
    </source>
</evidence>
<organism evidence="3 4">
    <name type="scientific">Jiangella ureilytica</name>
    <dbReference type="NCBI Taxonomy" id="2530374"/>
    <lineage>
        <taxon>Bacteria</taxon>
        <taxon>Bacillati</taxon>
        <taxon>Actinomycetota</taxon>
        <taxon>Actinomycetes</taxon>
        <taxon>Jiangellales</taxon>
        <taxon>Jiangellaceae</taxon>
        <taxon>Jiangella</taxon>
    </lineage>
</organism>
<name>A0A4R4RV75_9ACTN</name>
<dbReference type="PRINTS" id="PR00080">
    <property type="entry name" value="SDRFAMILY"/>
</dbReference>
<comment type="caution">
    <text evidence="3">The sequence shown here is derived from an EMBL/GenBank/DDBJ whole genome shotgun (WGS) entry which is preliminary data.</text>
</comment>
<dbReference type="PRINTS" id="PR00081">
    <property type="entry name" value="GDHRDH"/>
</dbReference>
<dbReference type="CDD" id="cd05233">
    <property type="entry name" value="SDR_c"/>
    <property type="match status" value="1"/>
</dbReference>
<dbReference type="RefSeq" id="WP_131979483.1">
    <property type="nucleotide sequence ID" value="NZ_SMKL01000006.1"/>
</dbReference>
<dbReference type="FunFam" id="3.40.50.720:FF:000084">
    <property type="entry name" value="Short-chain dehydrogenase reductase"/>
    <property type="match status" value="1"/>
</dbReference>
<accession>A0A4R4RV75</accession>
<proteinExistence type="inferred from homology"/>
<keyword evidence="2" id="KW-0560">Oxidoreductase</keyword>
<dbReference type="Pfam" id="PF13561">
    <property type="entry name" value="adh_short_C2"/>
    <property type="match status" value="1"/>
</dbReference>
<dbReference type="SUPFAM" id="SSF51735">
    <property type="entry name" value="NAD(P)-binding Rossmann-fold domains"/>
    <property type="match status" value="1"/>
</dbReference>
<gene>
    <name evidence="3" type="ORF">E1212_04050</name>
</gene>
<evidence type="ECO:0000256" key="2">
    <source>
        <dbReference type="ARBA" id="ARBA00023002"/>
    </source>
</evidence>
<evidence type="ECO:0000313" key="3">
    <source>
        <dbReference type="EMBL" id="TDC53970.1"/>
    </source>
</evidence>
<dbReference type="PANTHER" id="PTHR42760">
    <property type="entry name" value="SHORT-CHAIN DEHYDROGENASES/REDUCTASES FAMILY MEMBER"/>
    <property type="match status" value="1"/>
</dbReference>
<dbReference type="InterPro" id="IPR002347">
    <property type="entry name" value="SDR_fam"/>
</dbReference>
<dbReference type="Gene3D" id="3.40.50.720">
    <property type="entry name" value="NAD(P)-binding Rossmann-like Domain"/>
    <property type="match status" value="1"/>
</dbReference>
<dbReference type="EMBL" id="SMKL01000006">
    <property type="protein sequence ID" value="TDC53970.1"/>
    <property type="molecule type" value="Genomic_DNA"/>
</dbReference>
<reference evidence="3 4" key="1">
    <citation type="submission" date="2019-02" db="EMBL/GenBank/DDBJ databases">
        <title>Draft genome sequences of novel Actinobacteria.</title>
        <authorList>
            <person name="Sahin N."/>
            <person name="Ay H."/>
            <person name="Saygin H."/>
        </authorList>
    </citation>
    <scope>NUCLEOTIDE SEQUENCE [LARGE SCALE GENOMIC DNA]</scope>
    <source>
        <strain evidence="3 4">KC603</strain>
    </source>
</reference>
<dbReference type="InterPro" id="IPR036291">
    <property type="entry name" value="NAD(P)-bd_dom_sf"/>
</dbReference>
<dbReference type="OrthoDB" id="3620221at2"/>
<dbReference type="GO" id="GO:0030497">
    <property type="term" value="P:fatty acid elongation"/>
    <property type="evidence" value="ECO:0007669"/>
    <property type="project" value="TreeGrafter"/>
</dbReference>
<sequence length="270" mass="28700">MRVEWDGAGGLPRVAIITGGGRGIGRAITLRLARNGWRCLIAGLDEDDLKETAALAGPPSEPVETICCDLATVDGREALIGCWSTMALRLDLLVNCAARSSAMPLFEQSPDTWRAELETNLVAVALLSGWAIGRMREQGRGAVVTIGSIYGSLGLNSAFYEGTYPQESPGGPMRSPAYHASKGAVAALTRELAIVAGQWNVRVNTVSPGMIKTPERPVRADNAARLARATPLRRLGRPEEIAAVVEFLASDDASFVTGAEWVVDGGWSAW</sequence>
<keyword evidence="4" id="KW-1185">Reference proteome</keyword>
<evidence type="ECO:0000313" key="4">
    <source>
        <dbReference type="Proteomes" id="UP000295621"/>
    </source>
</evidence>
<comment type="similarity">
    <text evidence="1">Belongs to the short-chain dehydrogenases/reductases (SDR) family.</text>
</comment>
<dbReference type="PANTHER" id="PTHR42760:SF40">
    <property type="entry name" value="3-OXOACYL-[ACYL-CARRIER-PROTEIN] REDUCTASE, CHLOROPLASTIC"/>
    <property type="match status" value="1"/>
</dbReference>
<dbReference type="AlphaFoldDB" id="A0A4R4RV75"/>
<protein>
    <submittedName>
        <fullName evidence="3">SDR family oxidoreductase</fullName>
    </submittedName>
</protein>
<dbReference type="Proteomes" id="UP000295621">
    <property type="component" value="Unassembled WGS sequence"/>
</dbReference>